<name>A0A2A7ABB4_9FIRM</name>
<reference evidence="1 2" key="1">
    <citation type="journal article" date="2017" name="Front. Microbiol.">
        <title>New Insights into the Diversity of the Genus Faecalibacterium.</title>
        <authorList>
            <person name="Benevides L."/>
            <person name="Burman S."/>
            <person name="Martin R."/>
            <person name="Robert V."/>
            <person name="Thomas M."/>
            <person name="Miquel S."/>
            <person name="Chain F."/>
            <person name="Sokol H."/>
            <person name="Bermudez-Humaran L.G."/>
            <person name="Morrison M."/>
            <person name="Langella P."/>
            <person name="Azevedo V.A."/>
            <person name="Chatel J.M."/>
            <person name="Soares S."/>
        </authorList>
    </citation>
    <scope>NUCLEOTIDE SEQUENCE [LARGE SCALE GENOMIC DNA]</scope>
    <source>
        <strain evidence="1 2">CNCM I 4573</strain>
    </source>
</reference>
<accession>A0A2A7ABB4</accession>
<dbReference type="EMBL" id="NMTW01000018">
    <property type="protein sequence ID" value="PDX76450.1"/>
    <property type="molecule type" value="Genomic_DNA"/>
</dbReference>
<comment type="caution">
    <text evidence="1">The sequence shown here is derived from an EMBL/GenBank/DDBJ whole genome shotgun (WGS) entry which is preliminary data.</text>
</comment>
<gene>
    <name evidence="1" type="ORF">CGS56_04090</name>
</gene>
<proteinExistence type="predicted"/>
<dbReference type="RefSeq" id="WP_059085527.1">
    <property type="nucleotide sequence ID" value="NZ_NMTW01000018.1"/>
</dbReference>
<evidence type="ECO:0000313" key="2">
    <source>
        <dbReference type="Proteomes" id="UP000220157"/>
    </source>
</evidence>
<organism evidence="1 2">
    <name type="scientific">Faecalibacterium prausnitzii</name>
    <dbReference type="NCBI Taxonomy" id="853"/>
    <lineage>
        <taxon>Bacteria</taxon>
        <taxon>Bacillati</taxon>
        <taxon>Bacillota</taxon>
        <taxon>Clostridia</taxon>
        <taxon>Eubacteriales</taxon>
        <taxon>Oscillospiraceae</taxon>
        <taxon>Faecalibacterium</taxon>
    </lineage>
</organism>
<evidence type="ECO:0000313" key="1">
    <source>
        <dbReference type="EMBL" id="PDX76450.1"/>
    </source>
</evidence>
<dbReference type="Proteomes" id="UP000220157">
    <property type="component" value="Unassembled WGS sequence"/>
</dbReference>
<dbReference type="AlphaFoldDB" id="A0A2A7ABB4"/>
<sequence length="61" mass="7075">MRFTNSPYEDFMKEKSYFKGVLPNLPPKGSRCDGCPYWHGIGCVFCYREQLRSKTGGKHEP</sequence>
<protein>
    <submittedName>
        <fullName evidence="1">Uncharacterized protein</fullName>
    </submittedName>
</protein>